<evidence type="ECO:0000256" key="5">
    <source>
        <dbReference type="ARBA" id="ARBA00022989"/>
    </source>
</evidence>
<evidence type="ECO:0000256" key="6">
    <source>
        <dbReference type="ARBA" id="ARBA00023136"/>
    </source>
</evidence>
<feature type="transmembrane region" description="Helical" evidence="8">
    <location>
        <begin position="41"/>
        <end position="61"/>
    </location>
</feature>
<reference evidence="10" key="1">
    <citation type="journal article" date="2012" name="PLoS ONE">
        <title>The genome characteristics and predicted function of methyl-group oxidation pathway in the obligate aceticlastic methanogens, Methanosaeta spp.</title>
        <authorList>
            <person name="Zhu J."/>
            <person name="Zheng H."/>
            <person name="Ai G."/>
            <person name="Zhang G."/>
            <person name="Liu D."/>
            <person name="Liu X."/>
            <person name="Dong X."/>
        </authorList>
    </citation>
    <scope>NUCLEOTIDE SEQUENCE [LARGE SCALE GENOMIC DNA]</scope>
    <source>
        <strain evidence="10">6Ac</strain>
    </source>
</reference>
<dbReference type="Pfam" id="PF03188">
    <property type="entry name" value="Cytochrom_B561"/>
    <property type="match status" value="1"/>
</dbReference>
<evidence type="ECO:0000313" key="11">
    <source>
        <dbReference type="Proteomes" id="UP000005877"/>
    </source>
</evidence>
<accession>G7WPF3</accession>
<keyword evidence="2" id="KW-0813">Transport</keyword>
<keyword evidence="5 8" id="KW-1133">Transmembrane helix</keyword>
<evidence type="ECO:0000313" key="10">
    <source>
        <dbReference type="EMBL" id="AET65154.1"/>
    </source>
</evidence>
<gene>
    <name evidence="10" type="ordered locus">Mhar_1796</name>
</gene>
<sequence length="201" mass="21751">MNPLPRNSSFGPEWKGGSVLNQNPAPWGEGRKIRRRIRSNLRPFPPSILLLTAPAGALATSPNQGLSSEIARLAPYHASLAVLAFLLLVWGMTVARRKGPGWLKKHRILGISGAALAVSAMAVAAYMVSAASQEHLRVPHAYLGSFIVLLLIVNPLLGFIQLRVGTDLGRRMRRVHRFLGRAALLLMALNILFGMIIVGSA</sequence>
<evidence type="ECO:0000259" key="9">
    <source>
        <dbReference type="Pfam" id="PF03188"/>
    </source>
</evidence>
<dbReference type="PATRIC" id="fig|1110509.7.peg.1995"/>
<evidence type="ECO:0000256" key="4">
    <source>
        <dbReference type="ARBA" id="ARBA00022982"/>
    </source>
</evidence>
<feature type="transmembrane region" description="Helical" evidence="8">
    <location>
        <begin position="178"/>
        <end position="198"/>
    </location>
</feature>
<evidence type="ECO:0000256" key="1">
    <source>
        <dbReference type="ARBA" id="ARBA00004370"/>
    </source>
</evidence>
<protein>
    <submittedName>
        <fullName evidence="10">Membrane protein, putative</fullName>
    </submittedName>
</protein>
<organism evidence="10 11">
    <name type="scientific">Methanothrix harundinacea (strain 6Ac)</name>
    <name type="common">Methanosaeta harundinacea</name>
    <dbReference type="NCBI Taxonomy" id="1110509"/>
    <lineage>
        <taxon>Archaea</taxon>
        <taxon>Methanobacteriati</taxon>
        <taxon>Methanobacteriota</taxon>
        <taxon>Stenosarchaea group</taxon>
        <taxon>Methanomicrobia</taxon>
        <taxon>Methanotrichales</taxon>
        <taxon>Methanotrichaceae</taxon>
        <taxon>Methanothrix</taxon>
    </lineage>
</organism>
<comment type="subcellular location">
    <subcellularLocation>
        <location evidence="1">Membrane</location>
    </subcellularLocation>
</comment>
<keyword evidence="3 8" id="KW-0812">Transmembrane</keyword>
<keyword evidence="4" id="KW-0249">Electron transport</keyword>
<dbReference type="AlphaFoldDB" id="G7WPF3"/>
<feature type="transmembrane region" description="Helical" evidence="8">
    <location>
        <begin position="140"/>
        <end position="157"/>
    </location>
</feature>
<dbReference type="GO" id="GO:0016020">
    <property type="term" value="C:membrane"/>
    <property type="evidence" value="ECO:0007669"/>
    <property type="project" value="UniProtKB-SubCell"/>
</dbReference>
<keyword evidence="6 8" id="KW-0472">Membrane</keyword>
<proteinExistence type="predicted"/>
<dbReference type="STRING" id="1110509.Mhar_1796"/>
<feature type="region of interest" description="Disordered" evidence="7">
    <location>
        <begin position="1"/>
        <end position="27"/>
    </location>
</feature>
<keyword evidence="11" id="KW-1185">Reference proteome</keyword>
<evidence type="ECO:0000256" key="7">
    <source>
        <dbReference type="SAM" id="MobiDB-lite"/>
    </source>
</evidence>
<feature type="domain" description="Cytochrome b561" evidence="9">
    <location>
        <begin position="81"/>
        <end position="195"/>
    </location>
</feature>
<evidence type="ECO:0000256" key="8">
    <source>
        <dbReference type="SAM" id="Phobius"/>
    </source>
</evidence>
<dbReference type="KEGG" id="mhi:Mhar_1796"/>
<dbReference type="HOGENOM" id="CLU_1357911_0_0_2"/>
<dbReference type="Gene3D" id="1.20.120.1770">
    <property type="match status" value="1"/>
</dbReference>
<dbReference type="Proteomes" id="UP000005877">
    <property type="component" value="Chromosome"/>
</dbReference>
<feature type="transmembrane region" description="Helical" evidence="8">
    <location>
        <begin position="73"/>
        <end position="95"/>
    </location>
</feature>
<dbReference type="PANTHER" id="PTHR47797">
    <property type="entry name" value="DEHYDROGENASE, PUTATIVE (AFU_ORTHOLOGUE AFUA_8G05805)-RELATED"/>
    <property type="match status" value="1"/>
</dbReference>
<feature type="compositionally biased region" description="Polar residues" evidence="7">
    <location>
        <begin position="1"/>
        <end position="10"/>
    </location>
</feature>
<feature type="transmembrane region" description="Helical" evidence="8">
    <location>
        <begin position="107"/>
        <end position="128"/>
    </location>
</feature>
<dbReference type="PANTHER" id="PTHR47797:SF5">
    <property type="entry name" value="CELLOBIOSE DEHYDROGENASE CYTOCHROME DOMAIN-CONTAINING PROTEIN"/>
    <property type="match status" value="1"/>
</dbReference>
<dbReference type="EMBL" id="CP003117">
    <property type="protein sequence ID" value="AET65154.1"/>
    <property type="molecule type" value="Genomic_DNA"/>
</dbReference>
<evidence type="ECO:0000256" key="3">
    <source>
        <dbReference type="ARBA" id="ARBA00022692"/>
    </source>
</evidence>
<name>G7WPF3_METH6</name>
<evidence type="ECO:0000256" key="2">
    <source>
        <dbReference type="ARBA" id="ARBA00022448"/>
    </source>
</evidence>
<dbReference type="InterPro" id="IPR006593">
    <property type="entry name" value="Cyt_b561/ferric_Rdtase_TM"/>
</dbReference>